<dbReference type="Proteomes" id="UP001595891">
    <property type="component" value="Unassembled WGS sequence"/>
</dbReference>
<evidence type="ECO:0000256" key="1">
    <source>
        <dbReference type="ARBA" id="ARBA00010617"/>
    </source>
</evidence>
<keyword evidence="3" id="KW-1185">Reference proteome</keyword>
<dbReference type="CDD" id="cd11029">
    <property type="entry name" value="CYP107-like"/>
    <property type="match status" value="1"/>
</dbReference>
<organism evidence="2 3">
    <name type="scientific">Sphaerisporangium corydalis</name>
    <dbReference type="NCBI Taxonomy" id="1441875"/>
    <lineage>
        <taxon>Bacteria</taxon>
        <taxon>Bacillati</taxon>
        <taxon>Actinomycetota</taxon>
        <taxon>Actinomycetes</taxon>
        <taxon>Streptosporangiales</taxon>
        <taxon>Streptosporangiaceae</taxon>
        <taxon>Sphaerisporangium</taxon>
    </lineage>
</organism>
<name>A0ABV9EEP2_9ACTN</name>
<dbReference type="PANTHER" id="PTHR46696:SF1">
    <property type="entry name" value="CYTOCHROME P450 YJIB-RELATED"/>
    <property type="match status" value="1"/>
</dbReference>
<evidence type="ECO:0000313" key="3">
    <source>
        <dbReference type="Proteomes" id="UP001595891"/>
    </source>
</evidence>
<sequence length="402" mass="42966">MTDAETDVSGVPEIDLTDAEVLRDPAAAYGRARELSPLARVSAPGMPAMWVLTRHEGARAMLNDPRFELGAGSYMRPAGIPEHCLAYMRTMQEMEGPEHARIRRLVSPAFTPRRAAEFRPRIEAIVETLLDELEGHARDGTADLLAHFARPLPMEVICELTGVAAADRPRWREYGAAVAAGRGQEFADAIPAIMEAAVAAVARSRSEPGDDLISDLLGVQAGQEDRPADAELVTLVWHLVLAGQTPTNLIANAVDTLLRHPAQLAALRADPGLMPRAVDELTRWDGPVLLTIPRRAREDVELHGALIRAGDLVTAALASANRDPRAIGDPDRLDLGRAPAAGHLGYGHGPHFCLGAALARAQTEVALAGLLRRFPGLALAASAPGHLPDPGTWRLASLPVTL</sequence>
<dbReference type="Gene3D" id="1.10.630.10">
    <property type="entry name" value="Cytochrome P450"/>
    <property type="match status" value="1"/>
</dbReference>
<dbReference type="EMBL" id="JBHSFN010000009">
    <property type="protein sequence ID" value="MFC4587648.1"/>
    <property type="molecule type" value="Genomic_DNA"/>
</dbReference>
<dbReference type="InterPro" id="IPR002397">
    <property type="entry name" value="Cyt_P450_B"/>
</dbReference>
<accession>A0ABV9EEP2</accession>
<dbReference type="RefSeq" id="WP_262840473.1">
    <property type="nucleotide sequence ID" value="NZ_JANZYP010000001.1"/>
</dbReference>
<dbReference type="PRINTS" id="PR00359">
    <property type="entry name" value="BP450"/>
</dbReference>
<dbReference type="PANTHER" id="PTHR46696">
    <property type="entry name" value="P450, PUTATIVE (EUROFUNG)-RELATED"/>
    <property type="match status" value="1"/>
</dbReference>
<evidence type="ECO:0000313" key="2">
    <source>
        <dbReference type="EMBL" id="MFC4587648.1"/>
    </source>
</evidence>
<dbReference type="Pfam" id="PF00067">
    <property type="entry name" value="p450"/>
    <property type="match status" value="1"/>
</dbReference>
<proteinExistence type="inferred from homology"/>
<gene>
    <name evidence="2" type="ORF">ACFO8L_16255</name>
</gene>
<comment type="caution">
    <text evidence="2">The sequence shown here is derived from an EMBL/GenBank/DDBJ whole genome shotgun (WGS) entry which is preliminary data.</text>
</comment>
<protein>
    <submittedName>
        <fullName evidence="2">Cytochrome P450</fullName>
    </submittedName>
</protein>
<dbReference type="InterPro" id="IPR001128">
    <property type="entry name" value="Cyt_P450"/>
</dbReference>
<reference evidence="3" key="1">
    <citation type="journal article" date="2019" name="Int. J. Syst. Evol. Microbiol.">
        <title>The Global Catalogue of Microorganisms (GCM) 10K type strain sequencing project: providing services to taxonomists for standard genome sequencing and annotation.</title>
        <authorList>
            <consortium name="The Broad Institute Genomics Platform"/>
            <consortium name="The Broad Institute Genome Sequencing Center for Infectious Disease"/>
            <person name="Wu L."/>
            <person name="Ma J."/>
        </authorList>
    </citation>
    <scope>NUCLEOTIDE SEQUENCE [LARGE SCALE GENOMIC DNA]</scope>
    <source>
        <strain evidence="3">CCUG 49560</strain>
    </source>
</reference>
<dbReference type="InterPro" id="IPR036396">
    <property type="entry name" value="Cyt_P450_sf"/>
</dbReference>
<comment type="similarity">
    <text evidence="1">Belongs to the cytochrome P450 family.</text>
</comment>
<dbReference type="SUPFAM" id="SSF48264">
    <property type="entry name" value="Cytochrome P450"/>
    <property type="match status" value="1"/>
</dbReference>